<dbReference type="InterPro" id="IPR047047">
    <property type="entry name" value="GST_Omega-like_C"/>
</dbReference>
<evidence type="ECO:0000259" key="4">
    <source>
        <dbReference type="PROSITE" id="PS50405"/>
    </source>
</evidence>
<dbReference type="InterPro" id="IPR016639">
    <property type="entry name" value="GST_Omega/GSH"/>
</dbReference>
<dbReference type="Pfam" id="PF13410">
    <property type="entry name" value="GST_C_2"/>
    <property type="match status" value="1"/>
</dbReference>
<name>A0A6A6AV79_9PLEO</name>
<feature type="site" description="Lowers pKa of active site Cys" evidence="3">
    <location>
        <position position="282"/>
    </location>
</feature>
<dbReference type="SUPFAM" id="SSF52833">
    <property type="entry name" value="Thioredoxin-like"/>
    <property type="match status" value="1"/>
</dbReference>
<accession>A0A6A6AV79</accession>
<feature type="domain" description="GST C-terminal" evidence="4">
    <location>
        <begin position="154"/>
        <end position="285"/>
    </location>
</feature>
<dbReference type="SFLD" id="SFLDG01206">
    <property type="entry name" value="Xi.1"/>
    <property type="match status" value="1"/>
</dbReference>
<dbReference type="PROSITE" id="PS50405">
    <property type="entry name" value="GST_CTER"/>
    <property type="match status" value="1"/>
</dbReference>
<feature type="site" description="Lowers pKa of active site Cys" evidence="3">
    <location>
        <position position="237"/>
    </location>
</feature>
<dbReference type="GO" id="GO:0004364">
    <property type="term" value="F:glutathione transferase activity"/>
    <property type="evidence" value="ECO:0007669"/>
    <property type="project" value="InterPro"/>
</dbReference>
<dbReference type="CDD" id="cd03190">
    <property type="entry name" value="GST_C_Omega_like"/>
    <property type="match status" value="1"/>
</dbReference>
<dbReference type="OrthoDB" id="2309723at2759"/>
<dbReference type="Pfam" id="PF13409">
    <property type="entry name" value="GST_N_2"/>
    <property type="match status" value="1"/>
</dbReference>
<dbReference type="InterPro" id="IPR010987">
    <property type="entry name" value="Glutathione-S-Trfase_C-like"/>
</dbReference>
<protein>
    <recommendedName>
        <fullName evidence="4">GST C-terminal domain-containing protein</fullName>
    </recommendedName>
</protein>
<keyword evidence="6" id="KW-1185">Reference proteome</keyword>
<feature type="active site" description="Nucleophile" evidence="1">
    <location>
        <position position="40"/>
    </location>
</feature>
<proteinExistence type="predicted"/>
<evidence type="ECO:0000256" key="1">
    <source>
        <dbReference type="PIRSR" id="PIRSR015753-1"/>
    </source>
</evidence>
<dbReference type="GeneID" id="54405832"/>
<feature type="binding site" evidence="2">
    <location>
        <begin position="126"/>
        <end position="127"/>
    </location>
    <ligand>
        <name>glutathione</name>
        <dbReference type="ChEBI" id="CHEBI:57925"/>
    </ligand>
</feature>
<feature type="binding site" evidence="2">
    <location>
        <position position="74"/>
    </location>
    <ligand>
        <name>glutathione</name>
        <dbReference type="ChEBI" id="CHEBI:57925"/>
    </ligand>
</feature>
<evidence type="ECO:0000256" key="2">
    <source>
        <dbReference type="PIRSR" id="PIRSR015753-2"/>
    </source>
</evidence>
<evidence type="ECO:0000313" key="6">
    <source>
        <dbReference type="Proteomes" id="UP000799771"/>
    </source>
</evidence>
<dbReference type="SFLD" id="SFLDG01148">
    <property type="entry name" value="Xi_(cytGST)"/>
    <property type="match status" value="1"/>
</dbReference>
<feature type="active site" description="Proton donor/acceptor" evidence="1">
    <location>
        <position position="177"/>
    </location>
</feature>
<dbReference type="Gene3D" id="3.40.30.10">
    <property type="entry name" value="Glutaredoxin"/>
    <property type="match status" value="1"/>
</dbReference>
<dbReference type="PANTHER" id="PTHR32419">
    <property type="entry name" value="GLUTATHIONYL-HYDROQUINONE REDUCTASE"/>
    <property type="match status" value="1"/>
</dbReference>
<dbReference type="FunFam" id="3.40.30.10:FF:000475">
    <property type="entry name" value="Cell wall organization protein/glutathione transferase (Gto3), putative"/>
    <property type="match status" value="1"/>
</dbReference>
<gene>
    <name evidence="5" type="ORF">P153DRAFT_329664</name>
</gene>
<feature type="binding site" evidence="2">
    <location>
        <begin position="108"/>
        <end position="111"/>
    </location>
    <ligand>
        <name>glutathione</name>
        <dbReference type="ChEBI" id="CHEBI:57925"/>
    </ligand>
</feature>
<sequence length="331" mass="38265">MGLEEIHKYGTDDGWHGVIKEGGDFPPEKDRYHLYIGLFCPFAHRSNLIRHIKHLQDVLPLSIVKPYPKGEPGWRFDETYPNATPDHLFNSRFMHQLYFRDDPAYKGKYSVPLLWDKKTNRIVNNESAEMLRWLPGAFNSQIDDKKIREIDIYPSSLKARIDEVSPWLQSLICSGVYKAGFAQTQTAYEENVVPLFAALNKLEALIHKNGGPYILGDQMTELDILAYPTIVRFDAVYVQHFKTNLGTIRHDYPVIHNWFKNLYWNVEGFSASTDFTHIKENYTKSHADINPLAITPLGPYPDVEENYESDWSKLKPGKVVHPRVLEVMSKL</sequence>
<dbReference type="InterPro" id="IPR040079">
    <property type="entry name" value="Glutathione_S-Trfase"/>
</dbReference>
<dbReference type="InterPro" id="IPR004045">
    <property type="entry name" value="Glutathione_S-Trfase_N"/>
</dbReference>
<evidence type="ECO:0000256" key="3">
    <source>
        <dbReference type="PIRSR" id="PIRSR015753-3"/>
    </source>
</evidence>
<dbReference type="EMBL" id="ML977497">
    <property type="protein sequence ID" value="KAF2134865.1"/>
    <property type="molecule type" value="Genomic_DNA"/>
</dbReference>
<dbReference type="Gene3D" id="1.20.1050.10">
    <property type="match status" value="1"/>
</dbReference>
<dbReference type="AlphaFoldDB" id="A0A6A6AV79"/>
<dbReference type="InterPro" id="IPR036249">
    <property type="entry name" value="Thioredoxin-like_sf"/>
</dbReference>
<evidence type="ECO:0000313" key="5">
    <source>
        <dbReference type="EMBL" id="KAF2134865.1"/>
    </source>
</evidence>
<dbReference type="Proteomes" id="UP000799771">
    <property type="component" value="Unassembled WGS sequence"/>
</dbReference>
<dbReference type="SUPFAM" id="SSF47616">
    <property type="entry name" value="GST C-terminal domain-like"/>
    <property type="match status" value="1"/>
</dbReference>
<reference evidence="5" key="1">
    <citation type="journal article" date="2020" name="Stud. Mycol.">
        <title>101 Dothideomycetes genomes: a test case for predicting lifestyles and emergence of pathogens.</title>
        <authorList>
            <person name="Haridas S."/>
            <person name="Albert R."/>
            <person name="Binder M."/>
            <person name="Bloem J."/>
            <person name="Labutti K."/>
            <person name="Salamov A."/>
            <person name="Andreopoulos B."/>
            <person name="Baker S."/>
            <person name="Barry K."/>
            <person name="Bills G."/>
            <person name="Bluhm B."/>
            <person name="Cannon C."/>
            <person name="Castanera R."/>
            <person name="Culley D."/>
            <person name="Daum C."/>
            <person name="Ezra D."/>
            <person name="Gonzalez J."/>
            <person name="Henrissat B."/>
            <person name="Kuo A."/>
            <person name="Liang C."/>
            <person name="Lipzen A."/>
            <person name="Lutzoni F."/>
            <person name="Magnuson J."/>
            <person name="Mondo S."/>
            <person name="Nolan M."/>
            <person name="Ohm R."/>
            <person name="Pangilinan J."/>
            <person name="Park H.-J."/>
            <person name="Ramirez L."/>
            <person name="Alfaro M."/>
            <person name="Sun H."/>
            <person name="Tritt A."/>
            <person name="Yoshinaga Y."/>
            <person name="Zwiers L.-H."/>
            <person name="Turgeon B."/>
            <person name="Goodwin S."/>
            <person name="Spatafora J."/>
            <person name="Crous P."/>
            <person name="Grigoriev I."/>
        </authorList>
    </citation>
    <scope>NUCLEOTIDE SEQUENCE</scope>
    <source>
        <strain evidence="5">CBS 119687</strain>
    </source>
</reference>
<dbReference type="GO" id="GO:0005737">
    <property type="term" value="C:cytoplasm"/>
    <property type="evidence" value="ECO:0007669"/>
    <property type="project" value="TreeGrafter"/>
</dbReference>
<dbReference type="SFLD" id="SFLDS00019">
    <property type="entry name" value="Glutathione_Transferase_(cytos"/>
    <property type="match status" value="1"/>
</dbReference>
<organism evidence="5 6">
    <name type="scientific">Dothidotthia symphoricarpi CBS 119687</name>
    <dbReference type="NCBI Taxonomy" id="1392245"/>
    <lineage>
        <taxon>Eukaryota</taxon>
        <taxon>Fungi</taxon>
        <taxon>Dikarya</taxon>
        <taxon>Ascomycota</taxon>
        <taxon>Pezizomycotina</taxon>
        <taxon>Dothideomycetes</taxon>
        <taxon>Pleosporomycetidae</taxon>
        <taxon>Pleosporales</taxon>
        <taxon>Dothidotthiaceae</taxon>
        <taxon>Dothidotthia</taxon>
    </lineage>
</organism>
<dbReference type="PIRSF" id="PIRSF015753">
    <property type="entry name" value="GST"/>
    <property type="match status" value="1"/>
</dbReference>
<dbReference type="InterPro" id="IPR036282">
    <property type="entry name" value="Glutathione-S-Trfase_C_sf"/>
</dbReference>
<dbReference type="PANTHER" id="PTHR32419:SF23">
    <property type="entry name" value="GLUTATHIONE S-TRANSFERASE (EUROFUNG)"/>
    <property type="match status" value="1"/>
</dbReference>
<dbReference type="RefSeq" id="XP_033529252.1">
    <property type="nucleotide sequence ID" value="XM_033665400.1"/>
</dbReference>